<evidence type="ECO:0000313" key="3">
    <source>
        <dbReference type="EMBL" id="BBI30540.1"/>
    </source>
</evidence>
<dbReference type="Proteomes" id="UP001161669">
    <property type="component" value="Segment"/>
</dbReference>
<proteinExistence type="inferred from homology"/>
<comment type="similarity">
    <text evidence="1">Belongs to the mimivirus BTB/WD family.</text>
</comment>
<sequence>MESLHLSVRIGMTHHLLHLLQTGSGSDVDLVTSDGTVHRLHKFLLASASPLIAELVQHPNTEEDGIDGRTVLREVFARFPSEHIRVIIAAAYCVELNGKLDRFFEPDLKGTYRSKRTPAMIMAVFETLAYFQVPLPRWLKMEKRRASFLRSIQCTYGERKTHVLGYYRTTLNSDKEWCTIPVSDAASVEVYATVAAGTKDDSYDYTEEAIEMINSYFESKERSIRSFQVTRRDKTEVCQRIKVYVNGTRVETIFSHSCAVVALAVGELCEKWMRMQNQYE</sequence>
<evidence type="ECO:0000256" key="1">
    <source>
        <dbReference type="ARBA" id="ARBA00006497"/>
    </source>
</evidence>
<feature type="domain" description="BTB" evidence="2">
    <location>
        <begin position="26"/>
        <end position="92"/>
    </location>
</feature>
<evidence type="ECO:0000313" key="4">
    <source>
        <dbReference type="Proteomes" id="UP001161669"/>
    </source>
</evidence>
<accession>A0A3T1CXI0</accession>
<dbReference type="SUPFAM" id="SSF54695">
    <property type="entry name" value="POZ domain"/>
    <property type="match status" value="1"/>
</dbReference>
<dbReference type="KEGG" id="vg:80540892"/>
<dbReference type="InterPro" id="IPR011333">
    <property type="entry name" value="SKP1/BTB/POZ_sf"/>
</dbReference>
<reference evidence="4" key="1">
    <citation type="journal article" date="2019" name="J. Virol.">
        <title>Medusavirus, a novel large DNA virus discovered from hot spring water.</title>
        <authorList>
            <person name="Yoshikawa G."/>
            <person name="Blanc-Mathieu R."/>
            <person name="Song C."/>
            <person name="Kayama Y."/>
            <person name="Mochizuki T."/>
            <person name="Murata K."/>
            <person name="Ogata H."/>
            <person name="Takemura M."/>
        </authorList>
    </citation>
    <scope>NUCLEOTIDE SEQUENCE [LARGE SCALE GENOMIC DNA]</scope>
</reference>
<keyword evidence="4" id="KW-1185">Reference proteome</keyword>
<organism evidence="3 4">
    <name type="scientific">Acanthamoeba castellanii medusavirus J1</name>
    <dbReference type="NCBI Taxonomy" id="3114988"/>
    <lineage>
        <taxon>Viruses</taxon>
        <taxon>Varidnaviria</taxon>
        <taxon>Bamfordvirae</taxon>
        <taxon>Nucleocytoviricota</taxon>
        <taxon>Megaviricetes</taxon>
        <taxon>Mamonoviridae</taxon>
        <taxon>Medusavirus</taxon>
        <taxon>Medusavirus medusae</taxon>
    </lineage>
</organism>
<dbReference type="EMBL" id="AP018495">
    <property type="protein sequence ID" value="BBI30540.1"/>
    <property type="molecule type" value="Genomic_DNA"/>
</dbReference>
<evidence type="ECO:0000259" key="2">
    <source>
        <dbReference type="PROSITE" id="PS50097"/>
    </source>
</evidence>
<name>A0A3T1CXI0_9VIRU</name>
<dbReference type="InterPro" id="IPR000210">
    <property type="entry name" value="BTB/POZ_dom"/>
</dbReference>
<protein>
    <recommendedName>
        <fullName evidence="2">BTB domain-containing protein</fullName>
    </recommendedName>
</protein>
<dbReference type="Gene3D" id="3.30.710.10">
    <property type="entry name" value="Potassium Channel Kv1.1, Chain A"/>
    <property type="match status" value="1"/>
</dbReference>
<dbReference type="PROSITE" id="PS50097">
    <property type="entry name" value="BTB"/>
    <property type="match status" value="1"/>
</dbReference>